<dbReference type="InterPro" id="IPR048147">
    <property type="entry name" value="CBO0543-like"/>
</dbReference>
<organism evidence="2 3">
    <name type="scientific">Paenibacillus rigui</name>
    <dbReference type="NCBI Taxonomy" id="554312"/>
    <lineage>
        <taxon>Bacteria</taxon>
        <taxon>Bacillati</taxon>
        <taxon>Bacillota</taxon>
        <taxon>Bacilli</taxon>
        <taxon>Bacillales</taxon>
        <taxon>Paenibacillaceae</taxon>
        <taxon>Paenibacillus</taxon>
    </lineage>
</organism>
<dbReference type="OrthoDB" id="1679483at2"/>
<evidence type="ECO:0000256" key="1">
    <source>
        <dbReference type="SAM" id="Phobius"/>
    </source>
</evidence>
<feature type="transmembrane region" description="Helical" evidence="1">
    <location>
        <begin position="130"/>
        <end position="148"/>
    </location>
</feature>
<feature type="transmembrane region" description="Helical" evidence="1">
    <location>
        <begin position="160"/>
        <end position="176"/>
    </location>
</feature>
<name>A0A229UIR6_9BACL</name>
<keyword evidence="1" id="KW-0812">Transmembrane</keyword>
<dbReference type="NCBIfam" id="NF041644">
    <property type="entry name" value="CBO0543_fam"/>
    <property type="match status" value="1"/>
</dbReference>
<gene>
    <name evidence="2" type="ORF">CF651_26335</name>
</gene>
<comment type="caution">
    <text evidence="2">The sequence shown here is derived from an EMBL/GenBank/DDBJ whole genome shotgun (WGS) entry which is preliminary data.</text>
</comment>
<keyword evidence="3" id="KW-1185">Reference proteome</keyword>
<evidence type="ECO:0000313" key="3">
    <source>
        <dbReference type="Proteomes" id="UP000215509"/>
    </source>
</evidence>
<feature type="transmembrane region" description="Helical" evidence="1">
    <location>
        <begin position="66"/>
        <end position="89"/>
    </location>
</feature>
<proteinExistence type="predicted"/>
<dbReference type="AlphaFoldDB" id="A0A229UIR6"/>
<accession>A0A229UIR6</accession>
<feature type="transmembrane region" description="Helical" evidence="1">
    <location>
        <begin position="37"/>
        <end position="54"/>
    </location>
</feature>
<keyword evidence="1" id="KW-1133">Transmembrane helix</keyword>
<feature type="transmembrane region" description="Helical" evidence="1">
    <location>
        <begin position="101"/>
        <end position="118"/>
    </location>
</feature>
<sequence length="184" mass="21978">MEIDPQTAERMNKLFEQFHQIHKEMVTIWSRSIIDTWQWQAALAMMIILWVVWLKIRKKESTGRLLLSGFFVLTISSWFDFLGIAAGWWRYHMVELPTLPSFLLWDFTYLPITVMLLLQIKPQINPWIKAVLFGGMVSFVGEPIFIWVDYYEPIKWKHYYSLPIYVAIYLCAHAISRTNRFEPL</sequence>
<dbReference type="EMBL" id="NMQW01000049">
    <property type="protein sequence ID" value="OXM83251.1"/>
    <property type="molecule type" value="Genomic_DNA"/>
</dbReference>
<protein>
    <submittedName>
        <fullName evidence="2">Uncharacterized protein</fullName>
    </submittedName>
</protein>
<dbReference type="RefSeq" id="WP_094017843.1">
    <property type="nucleotide sequence ID" value="NZ_NMQW01000049.1"/>
</dbReference>
<dbReference type="Proteomes" id="UP000215509">
    <property type="component" value="Unassembled WGS sequence"/>
</dbReference>
<keyword evidence="1" id="KW-0472">Membrane</keyword>
<evidence type="ECO:0000313" key="2">
    <source>
        <dbReference type="EMBL" id="OXM83251.1"/>
    </source>
</evidence>
<reference evidence="2 3" key="1">
    <citation type="submission" date="2017-07" db="EMBL/GenBank/DDBJ databases">
        <title>Genome sequencing and assembly of Paenibacillus rigui.</title>
        <authorList>
            <person name="Mayilraj S."/>
        </authorList>
    </citation>
    <scope>NUCLEOTIDE SEQUENCE [LARGE SCALE GENOMIC DNA]</scope>
    <source>
        <strain evidence="2 3">JCM 16352</strain>
    </source>
</reference>